<name>A0A1A7RAD6_9GAMM</name>
<keyword evidence="1" id="KW-1133">Transmembrane helix</keyword>
<accession>A0A1A7RAD6</accession>
<keyword evidence="1" id="KW-0812">Transmembrane</keyword>
<evidence type="ECO:0000256" key="1">
    <source>
        <dbReference type="SAM" id="Phobius"/>
    </source>
</evidence>
<comment type="caution">
    <text evidence="2">The sequence shown here is derived from an EMBL/GenBank/DDBJ whole genome shotgun (WGS) entry which is preliminary data.</text>
</comment>
<gene>
    <name evidence="2" type="ORF">A9J31_04920</name>
</gene>
<keyword evidence="3" id="KW-1185">Reference proteome</keyword>
<evidence type="ECO:0000313" key="3">
    <source>
        <dbReference type="Proteomes" id="UP000185753"/>
    </source>
</evidence>
<dbReference type="AlphaFoldDB" id="A0A1A7RAD6"/>
<dbReference type="EMBL" id="LZDS01000025">
    <property type="protein sequence ID" value="OBX28428.1"/>
    <property type="molecule type" value="Genomic_DNA"/>
</dbReference>
<dbReference type="STRING" id="1443941.A9J31_04920"/>
<organism evidence="2 3">
    <name type="scientific">Acinetobacter gandensis</name>
    <dbReference type="NCBI Taxonomy" id="1443941"/>
    <lineage>
        <taxon>Bacteria</taxon>
        <taxon>Pseudomonadati</taxon>
        <taxon>Pseudomonadota</taxon>
        <taxon>Gammaproteobacteria</taxon>
        <taxon>Moraxellales</taxon>
        <taxon>Moraxellaceae</taxon>
        <taxon>Acinetobacter</taxon>
    </lineage>
</organism>
<feature type="transmembrane region" description="Helical" evidence="1">
    <location>
        <begin position="20"/>
        <end position="42"/>
    </location>
</feature>
<protein>
    <submittedName>
        <fullName evidence="2">Uncharacterized protein</fullName>
    </submittedName>
</protein>
<dbReference type="Proteomes" id="UP000185753">
    <property type="component" value="Unassembled WGS sequence"/>
</dbReference>
<keyword evidence="1" id="KW-0472">Membrane</keyword>
<reference evidence="3" key="1">
    <citation type="submission" date="2016-06" db="EMBL/GenBank/DDBJ databases">
        <authorList>
            <person name="Radolfova-Krizova L."/>
            <person name="Nemec A."/>
        </authorList>
    </citation>
    <scope>NUCLEOTIDE SEQUENCE [LARGE SCALE GENOMIC DNA]</scope>
    <source>
        <strain evidence="3">ANC 4275</strain>
    </source>
</reference>
<proteinExistence type="predicted"/>
<sequence length="66" mass="7888">MFFLYKLQQPDISEDNALGLNRLIVAFYVLIEAFAYLGLSFISKLLQNLQMYIYFSLISNRFQYYD</sequence>
<evidence type="ECO:0000313" key="2">
    <source>
        <dbReference type="EMBL" id="OBX28428.1"/>
    </source>
</evidence>